<evidence type="ECO:0000256" key="1">
    <source>
        <dbReference type="SAM" id="MobiDB-lite"/>
    </source>
</evidence>
<comment type="caution">
    <text evidence="2">The sequence shown here is derived from an EMBL/GenBank/DDBJ whole genome shotgun (WGS) entry which is preliminary data.</text>
</comment>
<proteinExistence type="predicted"/>
<evidence type="ECO:0000313" key="2">
    <source>
        <dbReference type="EMBL" id="KAI1715011.1"/>
    </source>
</evidence>
<sequence length="542" mass="62079">MSTRKSTRLQLANSRKQQEIDNLIQLGEAFRKPVTRAMANRILHDPPVSEGCQATRKRRATSLAFAVETDSCREKAVQKRNAYKVPAKRPSRKMCQVVASPPERERSRPLKAHANSNKDQTENLRGWTKRAIFSDARDMMAVLKHHMMQETEISFDDQLPVVNGINLKLYTCIMADSEKCPFEMFSVQRRNGVMKYELYRPTRSIKYRHNHANIYEAPVYPFQGRNNPAKNYADIAIESTSTAPRVPKIKLRKISDGTHSVIQGDESDSERNESEPPNAHNADRRDDETSESAQSIIPPTVAPSTTFDITSDAIADQMQALAEDLNLQYMGLDTCHWFYVRGISDERTFFITNAVMHHNANPSDMLACERQYGVTTDELMWRKVDPAQFLWALRGKLIEYFYPLKLSHRRHTKEGGAPPQRQRVEFEDDDENGGGNGHFVLNRNKLYDFEEFAYKHDFAFGSGTRSGRPGFCFSRKDCLIAFYDLQDSVEVAVRIGSTVSTEIWNKGDWSQFYYAVRGRSIKLIFGSPKEHLEKSGQLLRIK</sequence>
<feature type="region of interest" description="Disordered" evidence="1">
    <location>
        <begin position="410"/>
        <end position="436"/>
    </location>
</feature>
<feature type="compositionally biased region" description="Polar residues" evidence="1">
    <location>
        <begin position="291"/>
        <end position="301"/>
    </location>
</feature>
<keyword evidence="3" id="KW-1185">Reference proteome</keyword>
<reference evidence="2" key="1">
    <citation type="submission" date="2022-01" db="EMBL/GenBank/DDBJ databases">
        <title>Genome Sequence Resource for Two Populations of Ditylenchus destructor, the Migratory Endoparasitic Phytonematode.</title>
        <authorList>
            <person name="Zhang H."/>
            <person name="Lin R."/>
            <person name="Xie B."/>
        </authorList>
    </citation>
    <scope>NUCLEOTIDE SEQUENCE</scope>
    <source>
        <strain evidence="2">BazhouSP</strain>
    </source>
</reference>
<dbReference type="EMBL" id="JAKKPZ010000012">
    <property type="protein sequence ID" value="KAI1715011.1"/>
    <property type="molecule type" value="Genomic_DNA"/>
</dbReference>
<gene>
    <name evidence="2" type="ORF">DdX_08288</name>
</gene>
<accession>A0AAD4N4U8</accession>
<dbReference type="AlphaFoldDB" id="A0AAD4N4U8"/>
<protein>
    <submittedName>
        <fullName evidence="2">Uncharacterized protein</fullName>
    </submittedName>
</protein>
<name>A0AAD4N4U8_9BILA</name>
<dbReference type="Proteomes" id="UP001201812">
    <property type="component" value="Unassembled WGS sequence"/>
</dbReference>
<evidence type="ECO:0000313" key="3">
    <source>
        <dbReference type="Proteomes" id="UP001201812"/>
    </source>
</evidence>
<feature type="region of interest" description="Disordered" evidence="1">
    <location>
        <begin position="84"/>
        <end position="122"/>
    </location>
</feature>
<feature type="region of interest" description="Disordered" evidence="1">
    <location>
        <begin position="257"/>
        <end position="301"/>
    </location>
</feature>
<organism evidence="2 3">
    <name type="scientific">Ditylenchus destructor</name>
    <dbReference type="NCBI Taxonomy" id="166010"/>
    <lineage>
        <taxon>Eukaryota</taxon>
        <taxon>Metazoa</taxon>
        <taxon>Ecdysozoa</taxon>
        <taxon>Nematoda</taxon>
        <taxon>Chromadorea</taxon>
        <taxon>Rhabditida</taxon>
        <taxon>Tylenchina</taxon>
        <taxon>Tylenchomorpha</taxon>
        <taxon>Sphaerularioidea</taxon>
        <taxon>Anguinidae</taxon>
        <taxon>Anguininae</taxon>
        <taxon>Ditylenchus</taxon>
    </lineage>
</organism>